<protein>
    <submittedName>
        <fullName evidence="2">Uncharacterized protein</fullName>
    </submittedName>
</protein>
<evidence type="ECO:0000313" key="3">
    <source>
        <dbReference type="Proteomes" id="UP000008207"/>
    </source>
</evidence>
<name>B8ICY4_METNO</name>
<evidence type="ECO:0000256" key="1">
    <source>
        <dbReference type="SAM" id="MobiDB-lite"/>
    </source>
</evidence>
<evidence type="ECO:0000313" key="2">
    <source>
        <dbReference type="EMBL" id="ACL59376.1"/>
    </source>
</evidence>
<dbReference type="KEGG" id="mno:Mnod_4508"/>
<feature type="region of interest" description="Disordered" evidence="1">
    <location>
        <begin position="1"/>
        <end position="46"/>
    </location>
</feature>
<accession>B8ICY4</accession>
<reference evidence="2 3" key="1">
    <citation type="submission" date="2009-01" db="EMBL/GenBank/DDBJ databases">
        <title>Complete sequence of chromosome of Methylobacterium nodulans ORS 2060.</title>
        <authorList>
            <consortium name="US DOE Joint Genome Institute"/>
            <person name="Lucas S."/>
            <person name="Copeland A."/>
            <person name="Lapidus A."/>
            <person name="Glavina del Rio T."/>
            <person name="Dalin E."/>
            <person name="Tice H."/>
            <person name="Bruce D."/>
            <person name="Goodwin L."/>
            <person name="Pitluck S."/>
            <person name="Sims D."/>
            <person name="Brettin T."/>
            <person name="Detter J.C."/>
            <person name="Han C."/>
            <person name="Larimer F."/>
            <person name="Land M."/>
            <person name="Hauser L."/>
            <person name="Kyrpides N."/>
            <person name="Ivanova N."/>
            <person name="Marx C.J."/>
            <person name="Richardson P."/>
        </authorList>
    </citation>
    <scope>NUCLEOTIDE SEQUENCE [LARGE SCALE GENOMIC DNA]</scope>
    <source>
        <strain evidence="3">LMG 21967 / CNCM I-2342 / ORS 2060</strain>
    </source>
</reference>
<keyword evidence="3" id="KW-1185">Reference proteome</keyword>
<sequence length="70" mass="7454">MGHRFSARTDGRSTTETLPGSQPRARKKKRGGDGPSPPRFSGVVGPYAAAETSESVGTEEIVFSTCEAIW</sequence>
<gene>
    <name evidence="2" type="ordered locus">Mnod_4508</name>
</gene>
<dbReference type="Proteomes" id="UP000008207">
    <property type="component" value="Chromosome"/>
</dbReference>
<organism evidence="2 3">
    <name type="scientific">Methylobacterium nodulans (strain LMG 21967 / CNCM I-2342 / ORS 2060)</name>
    <dbReference type="NCBI Taxonomy" id="460265"/>
    <lineage>
        <taxon>Bacteria</taxon>
        <taxon>Pseudomonadati</taxon>
        <taxon>Pseudomonadota</taxon>
        <taxon>Alphaproteobacteria</taxon>
        <taxon>Hyphomicrobiales</taxon>
        <taxon>Methylobacteriaceae</taxon>
        <taxon>Methylobacterium</taxon>
    </lineage>
</organism>
<proteinExistence type="predicted"/>
<dbReference type="HOGENOM" id="CLU_2753249_0_0_5"/>
<dbReference type="AlphaFoldDB" id="B8ICY4"/>
<dbReference type="EMBL" id="CP001349">
    <property type="protein sequence ID" value="ACL59376.1"/>
    <property type="molecule type" value="Genomic_DNA"/>
</dbReference>